<dbReference type="Proteomes" id="UP001170364">
    <property type="component" value="Unassembled WGS sequence"/>
</dbReference>
<gene>
    <name evidence="1" type="ORF">PJV93_04630</name>
</gene>
<organism evidence="1 2">
    <name type="scientific">Aliarcobacter butzleri</name>
    <dbReference type="NCBI Taxonomy" id="28197"/>
    <lineage>
        <taxon>Bacteria</taxon>
        <taxon>Pseudomonadati</taxon>
        <taxon>Campylobacterota</taxon>
        <taxon>Epsilonproteobacteria</taxon>
        <taxon>Campylobacterales</taxon>
        <taxon>Arcobacteraceae</taxon>
        <taxon>Aliarcobacter</taxon>
    </lineage>
</organism>
<comment type="caution">
    <text evidence="1">The sequence shown here is derived from an EMBL/GenBank/DDBJ whole genome shotgun (WGS) entry which is preliminary data.</text>
</comment>
<evidence type="ECO:0000313" key="1">
    <source>
        <dbReference type="EMBL" id="MDN5123189.1"/>
    </source>
</evidence>
<dbReference type="EMBL" id="JAQJJG010000004">
    <property type="protein sequence ID" value="MDN5123189.1"/>
    <property type="molecule type" value="Genomic_DNA"/>
</dbReference>
<sequence length="53" mass="5992">MSRLEITNFDIAQYLDYKEVIAEYLSQILSDGNTDELLEALGNIAKAQLTKDI</sequence>
<dbReference type="AlphaFoldDB" id="A0AAW7Q9R6"/>
<reference evidence="1" key="2">
    <citation type="submission" date="2023-01" db="EMBL/GenBank/DDBJ databases">
        <authorList>
            <person name="Uljanovas D."/>
        </authorList>
    </citation>
    <scope>NUCLEOTIDE SEQUENCE</scope>
    <source>
        <strain evidence="1">S41</strain>
    </source>
</reference>
<dbReference type="Pfam" id="PF21716">
    <property type="entry name" value="dnstrm_HI1420"/>
    <property type="match status" value="1"/>
</dbReference>
<evidence type="ECO:0008006" key="3">
    <source>
        <dbReference type="Google" id="ProtNLM"/>
    </source>
</evidence>
<evidence type="ECO:0000313" key="2">
    <source>
        <dbReference type="Proteomes" id="UP001170364"/>
    </source>
</evidence>
<reference evidence="1" key="1">
    <citation type="journal article" date="2023" name="Microorganisms">
        <title>Genomic Characterization of Arcobacter butzleri Strains Isolated from Various Sources in Lithuania.</title>
        <authorList>
            <person name="Uljanovas D."/>
            <person name="Golz G."/>
            <person name="Fleischmann S."/>
            <person name="Kudirkiene E."/>
            <person name="Kasetiene N."/>
            <person name="Grineviciene A."/>
            <person name="Tamuleviciene E."/>
            <person name="Aksomaitiene J."/>
            <person name="Alter T."/>
            <person name="Malakauskas M."/>
        </authorList>
    </citation>
    <scope>NUCLEOTIDE SEQUENCE</scope>
    <source>
        <strain evidence="1">S41</strain>
    </source>
</reference>
<name>A0AAW7Q9R6_9BACT</name>
<protein>
    <recommendedName>
        <fullName evidence="3">Addiction module antidote protein</fullName>
    </recommendedName>
</protein>
<proteinExistence type="predicted"/>
<dbReference type="InterPro" id="IPR014057">
    <property type="entry name" value="HI1420"/>
</dbReference>
<dbReference type="RefSeq" id="WP_198319764.1">
    <property type="nucleotide sequence ID" value="NZ_JAPZCY010000028.1"/>
</dbReference>
<accession>A0AAW7Q9R6</accession>